<accession>A0A645CBQ5</accession>
<reference evidence="3" key="1">
    <citation type="submission" date="2019-08" db="EMBL/GenBank/DDBJ databases">
        <authorList>
            <person name="Kucharzyk K."/>
            <person name="Murdoch R.W."/>
            <person name="Higgins S."/>
            <person name="Loffler F."/>
        </authorList>
    </citation>
    <scope>NUCLEOTIDE SEQUENCE</scope>
</reference>
<comment type="caution">
    <text evidence="3">The sequence shown here is derived from an EMBL/GenBank/DDBJ whole genome shotgun (WGS) entry which is preliminary data.</text>
</comment>
<keyword evidence="1" id="KW-0812">Transmembrane</keyword>
<proteinExistence type="predicted"/>
<protein>
    <recommendedName>
        <fullName evidence="2">Zinc-ribbon domain-containing protein</fullName>
    </recommendedName>
</protein>
<sequence>MITEPDLGAGVVNTDDGLTYYTADIGEISQGVILNLKLSYLKTNDELSASLMTVHAVNPIENQNGPMYIGKEILQSVVENQTLTTTIVLLLAAILLFIVVSLLSSRFNKVRLPVRKTKPNEESDPADSVEKNQVYCHQCGKRARPGDLFCRVCGSKLIQS</sequence>
<keyword evidence="1" id="KW-0472">Membrane</keyword>
<dbReference type="InterPro" id="IPR026870">
    <property type="entry name" value="Zinc_ribbon_dom"/>
</dbReference>
<evidence type="ECO:0000259" key="2">
    <source>
        <dbReference type="Pfam" id="PF13240"/>
    </source>
</evidence>
<dbReference type="Pfam" id="PF13240">
    <property type="entry name" value="Zn_Ribbon_1"/>
    <property type="match status" value="1"/>
</dbReference>
<dbReference type="AlphaFoldDB" id="A0A645CBQ5"/>
<evidence type="ECO:0000256" key="1">
    <source>
        <dbReference type="SAM" id="Phobius"/>
    </source>
</evidence>
<evidence type="ECO:0000313" key="3">
    <source>
        <dbReference type="EMBL" id="MPM74363.1"/>
    </source>
</evidence>
<gene>
    <name evidence="3" type="ORF">SDC9_121351</name>
</gene>
<feature type="domain" description="Zinc-ribbon" evidence="2">
    <location>
        <begin position="135"/>
        <end position="157"/>
    </location>
</feature>
<name>A0A645CBQ5_9ZZZZ</name>
<dbReference type="EMBL" id="VSSQ01025913">
    <property type="protein sequence ID" value="MPM74363.1"/>
    <property type="molecule type" value="Genomic_DNA"/>
</dbReference>
<feature type="transmembrane region" description="Helical" evidence="1">
    <location>
        <begin position="83"/>
        <end position="103"/>
    </location>
</feature>
<organism evidence="3">
    <name type="scientific">bioreactor metagenome</name>
    <dbReference type="NCBI Taxonomy" id="1076179"/>
    <lineage>
        <taxon>unclassified sequences</taxon>
        <taxon>metagenomes</taxon>
        <taxon>ecological metagenomes</taxon>
    </lineage>
</organism>
<keyword evidence="1" id="KW-1133">Transmembrane helix</keyword>